<dbReference type="InterPro" id="IPR027417">
    <property type="entry name" value="P-loop_NTPase"/>
</dbReference>
<name>A0AAD7MVI3_9AGAR</name>
<gene>
    <name evidence="1" type="ORF">B0H16DRAFT_1264964</name>
</gene>
<dbReference type="EMBL" id="JARKIB010000130">
    <property type="protein sequence ID" value="KAJ7734846.1"/>
    <property type="molecule type" value="Genomic_DNA"/>
</dbReference>
<feature type="non-terminal residue" evidence="1">
    <location>
        <position position="72"/>
    </location>
</feature>
<protein>
    <recommendedName>
        <fullName evidence="3">NB-ARC domain-containing protein</fullName>
    </recommendedName>
</protein>
<evidence type="ECO:0000313" key="1">
    <source>
        <dbReference type="EMBL" id="KAJ7734846.1"/>
    </source>
</evidence>
<dbReference type="Gene3D" id="3.40.50.300">
    <property type="entry name" value="P-loop containing nucleotide triphosphate hydrolases"/>
    <property type="match status" value="1"/>
</dbReference>
<evidence type="ECO:0000313" key="2">
    <source>
        <dbReference type="Proteomes" id="UP001215598"/>
    </source>
</evidence>
<dbReference type="Proteomes" id="UP001215598">
    <property type="component" value="Unassembled WGS sequence"/>
</dbReference>
<organism evidence="1 2">
    <name type="scientific">Mycena metata</name>
    <dbReference type="NCBI Taxonomy" id="1033252"/>
    <lineage>
        <taxon>Eukaryota</taxon>
        <taxon>Fungi</taxon>
        <taxon>Dikarya</taxon>
        <taxon>Basidiomycota</taxon>
        <taxon>Agaricomycotina</taxon>
        <taxon>Agaricomycetes</taxon>
        <taxon>Agaricomycetidae</taxon>
        <taxon>Agaricales</taxon>
        <taxon>Marasmiineae</taxon>
        <taxon>Mycenaceae</taxon>
        <taxon>Mycena</taxon>
    </lineage>
</organism>
<feature type="non-terminal residue" evidence="1">
    <location>
        <position position="1"/>
    </location>
</feature>
<sequence>ALAWLQSKHGNWLLFFDNADDPTINLNEFFPLCNHGNIIITSRNPGLCVYGEHSAVSDIEEVDAIALLLQSA</sequence>
<dbReference type="AlphaFoldDB" id="A0AAD7MVI3"/>
<proteinExistence type="predicted"/>
<comment type="caution">
    <text evidence="1">The sequence shown here is derived from an EMBL/GenBank/DDBJ whole genome shotgun (WGS) entry which is preliminary data.</text>
</comment>
<accession>A0AAD7MVI3</accession>
<evidence type="ECO:0008006" key="3">
    <source>
        <dbReference type="Google" id="ProtNLM"/>
    </source>
</evidence>
<keyword evidence="2" id="KW-1185">Reference proteome</keyword>
<reference evidence="1" key="1">
    <citation type="submission" date="2023-03" db="EMBL/GenBank/DDBJ databases">
        <title>Massive genome expansion in bonnet fungi (Mycena s.s.) driven by repeated elements and novel gene families across ecological guilds.</title>
        <authorList>
            <consortium name="Lawrence Berkeley National Laboratory"/>
            <person name="Harder C.B."/>
            <person name="Miyauchi S."/>
            <person name="Viragh M."/>
            <person name="Kuo A."/>
            <person name="Thoen E."/>
            <person name="Andreopoulos B."/>
            <person name="Lu D."/>
            <person name="Skrede I."/>
            <person name="Drula E."/>
            <person name="Henrissat B."/>
            <person name="Morin E."/>
            <person name="Kohler A."/>
            <person name="Barry K."/>
            <person name="LaButti K."/>
            <person name="Morin E."/>
            <person name="Salamov A."/>
            <person name="Lipzen A."/>
            <person name="Mereny Z."/>
            <person name="Hegedus B."/>
            <person name="Baldrian P."/>
            <person name="Stursova M."/>
            <person name="Weitz H."/>
            <person name="Taylor A."/>
            <person name="Grigoriev I.V."/>
            <person name="Nagy L.G."/>
            <person name="Martin F."/>
            <person name="Kauserud H."/>
        </authorList>
    </citation>
    <scope>NUCLEOTIDE SEQUENCE</scope>
    <source>
        <strain evidence="1">CBHHK182m</strain>
    </source>
</reference>